<keyword evidence="1" id="KW-0479">Metal-binding</keyword>
<dbReference type="InterPro" id="IPR029052">
    <property type="entry name" value="Metallo-depent_PP-like"/>
</dbReference>
<dbReference type="Proteomes" id="UP001165541">
    <property type="component" value="Unassembled WGS sequence"/>
</dbReference>
<keyword evidence="2" id="KW-0378">Hydrolase</keyword>
<dbReference type="InterPro" id="IPR051158">
    <property type="entry name" value="Metallophosphoesterase_sf"/>
</dbReference>
<gene>
    <name evidence="4" type="ORF">M8A51_18645</name>
</gene>
<dbReference type="Gene3D" id="3.60.21.10">
    <property type="match status" value="1"/>
</dbReference>
<evidence type="ECO:0000313" key="5">
    <source>
        <dbReference type="Proteomes" id="UP001165541"/>
    </source>
</evidence>
<comment type="caution">
    <text evidence="4">The sequence shown here is derived from an EMBL/GenBank/DDBJ whole genome shotgun (WGS) entry which is preliminary data.</text>
</comment>
<evidence type="ECO:0000259" key="3">
    <source>
        <dbReference type="Pfam" id="PF00149"/>
    </source>
</evidence>
<dbReference type="PANTHER" id="PTHR31302">
    <property type="entry name" value="TRANSMEMBRANE PROTEIN WITH METALLOPHOSPHOESTERASE DOMAIN-RELATED"/>
    <property type="match status" value="1"/>
</dbReference>
<feature type="domain" description="Calcineurin-like phosphoesterase" evidence="3">
    <location>
        <begin position="8"/>
        <end position="206"/>
    </location>
</feature>
<dbReference type="RefSeq" id="WP_251780029.1">
    <property type="nucleotide sequence ID" value="NZ_JAMKFE010000012.1"/>
</dbReference>
<evidence type="ECO:0000256" key="1">
    <source>
        <dbReference type="ARBA" id="ARBA00022723"/>
    </source>
</evidence>
<proteinExistence type="predicted"/>
<name>A0ABT0YS44_9BURK</name>
<dbReference type="InterPro" id="IPR016538">
    <property type="entry name" value="UCP008292"/>
</dbReference>
<keyword evidence="5" id="KW-1185">Reference proteome</keyword>
<accession>A0ABT0YS44</accession>
<dbReference type="SUPFAM" id="SSF56300">
    <property type="entry name" value="Metallo-dependent phosphatases"/>
    <property type="match status" value="1"/>
</dbReference>
<organism evidence="4 5">
    <name type="scientific">Caldimonas mangrovi</name>
    <dbReference type="NCBI Taxonomy" id="2944811"/>
    <lineage>
        <taxon>Bacteria</taxon>
        <taxon>Pseudomonadati</taxon>
        <taxon>Pseudomonadota</taxon>
        <taxon>Betaproteobacteria</taxon>
        <taxon>Burkholderiales</taxon>
        <taxon>Sphaerotilaceae</taxon>
        <taxon>Caldimonas</taxon>
    </lineage>
</organism>
<dbReference type="Pfam" id="PF00149">
    <property type="entry name" value="Metallophos"/>
    <property type="match status" value="1"/>
</dbReference>
<sequence length="248" mass="26613">MDLQGSVRFAAVGDLHCKKDAAGTLRPLFAQAAEAADVILLCGDLTDYGLAEEAHVLVEELAVAKVPIVAVLGNHDYESGHPDEVRKILVDAGITVLDGEACEVHGVGIAGAKGFAGGYGRYALGPWGEGVIKAFVNEAIQEALKLETALAKLRTPQRIALLHYSPIVGTVEGEPVEIFAFLGTSRLEDPLIHYPVTAVFHGHAHRGRPEGRTVNNIPVYNVAKPLLQRTYPDQPAFRLFEVPRQEAG</sequence>
<reference evidence="4" key="1">
    <citation type="submission" date="2022-05" db="EMBL/GenBank/DDBJ databases">
        <title>Schlegelella sp. nov., isolated from mangrove soil.</title>
        <authorList>
            <person name="Liu Y."/>
            <person name="Ge X."/>
            <person name="Liu W."/>
        </authorList>
    </citation>
    <scope>NUCLEOTIDE SEQUENCE</scope>
    <source>
        <strain evidence="4">S2-27</strain>
    </source>
</reference>
<dbReference type="InterPro" id="IPR004843">
    <property type="entry name" value="Calcineurin-like_PHP"/>
</dbReference>
<protein>
    <submittedName>
        <fullName evidence="4">Metallophosphoesterase</fullName>
    </submittedName>
</protein>
<evidence type="ECO:0000313" key="4">
    <source>
        <dbReference type="EMBL" id="MCM5681550.1"/>
    </source>
</evidence>
<dbReference type="EMBL" id="JAMKFE010000012">
    <property type="protein sequence ID" value="MCM5681550.1"/>
    <property type="molecule type" value="Genomic_DNA"/>
</dbReference>
<dbReference type="PANTHER" id="PTHR31302:SF31">
    <property type="entry name" value="PHOSPHODIESTERASE YAEI"/>
    <property type="match status" value="1"/>
</dbReference>
<evidence type="ECO:0000256" key="2">
    <source>
        <dbReference type="ARBA" id="ARBA00022801"/>
    </source>
</evidence>
<dbReference type="PIRSF" id="PIRSF008292">
    <property type="entry name" value="UCP008292"/>
    <property type="match status" value="1"/>
</dbReference>